<dbReference type="InterPro" id="IPR004358">
    <property type="entry name" value="Sig_transdc_His_kin-like_C"/>
</dbReference>
<dbReference type="SUPFAM" id="SSF55874">
    <property type="entry name" value="ATPase domain of HSP90 chaperone/DNA topoisomerase II/histidine kinase"/>
    <property type="match status" value="1"/>
</dbReference>
<dbReference type="Gene3D" id="1.10.287.130">
    <property type="match status" value="1"/>
</dbReference>
<dbReference type="CDD" id="cd00075">
    <property type="entry name" value="HATPase"/>
    <property type="match status" value="1"/>
</dbReference>
<accession>A0A4Q1CCS4</accession>
<dbReference type="Pfam" id="PF00027">
    <property type="entry name" value="cNMP_binding"/>
    <property type="match status" value="1"/>
</dbReference>
<keyword evidence="8" id="KW-0902">Two-component regulatory system</keyword>
<dbReference type="PANTHER" id="PTHR43065">
    <property type="entry name" value="SENSOR HISTIDINE KINASE"/>
    <property type="match status" value="1"/>
</dbReference>
<comment type="catalytic activity">
    <reaction evidence="1">
        <text>ATP + protein L-histidine = ADP + protein N-phospho-L-histidine.</text>
        <dbReference type="EC" id="2.7.13.3"/>
    </reaction>
</comment>
<reference evidence="11 12" key="1">
    <citation type="submission" date="2019-01" db="EMBL/GenBank/DDBJ databases">
        <title>Lacunisphaera sp. strain TWA-58.</title>
        <authorList>
            <person name="Chen W.-M."/>
        </authorList>
    </citation>
    <scope>NUCLEOTIDE SEQUENCE [LARGE SCALE GENOMIC DNA]</scope>
    <source>
        <strain evidence="11 12">TWA-58</strain>
    </source>
</reference>
<dbReference type="Gene3D" id="3.30.565.10">
    <property type="entry name" value="Histidine kinase-like ATPase, C-terminal domain"/>
    <property type="match status" value="1"/>
</dbReference>
<dbReference type="CDD" id="cd00038">
    <property type="entry name" value="CAP_ED"/>
    <property type="match status" value="1"/>
</dbReference>
<dbReference type="SUPFAM" id="SSF51206">
    <property type="entry name" value="cAMP-binding domain-like"/>
    <property type="match status" value="1"/>
</dbReference>
<dbReference type="InterPro" id="IPR000595">
    <property type="entry name" value="cNMP-bd_dom"/>
</dbReference>
<organism evidence="11 12">
    <name type="scientific">Oleiharenicola lentus</name>
    <dbReference type="NCBI Taxonomy" id="2508720"/>
    <lineage>
        <taxon>Bacteria</taxon>
        <taxon>Pseudomonadati</taxon>
        <taxon>Verrucomicrobiota</taxon>
        <taxon>Opitutia</taxon>
        <taxon>Opitutales</taxon>
        <taxon>Opitutaceae</taxon>
        <taxon>Oleiharenicola</taxon>
    </lineage>
</organism>
<dbReference type="GO" id="GO:0000155">
    <property type="term" value="F:phosphorelay sensor kinase activity"/>
    <property type="evidence" value="ECO:0007669"/>
    <property type="project" value="InterPro"/>
</dbReference>
<dbReference type="Gene3D" id="2.60.120.10">
    <property type="entry name" value="Jelly Rolls"/>
    <property type="match status" value="1"/>
</dbReference>
<evidence type="ECO:0000256" key="1">
    <source>
        <dbReference type="ARBA" id="ARBA00000085"/>
    </source>
</evidence>
<evidence type="ECO:0000256" key="5">
    <source>
        <dbReference type="ARBA" id="ARBA00022741"/>
    </source>
</evidence>
<evidence type="ECO:0000256" key="4">
    <source>
        <dbReference type="ARBA" id="ARBA00022679"/>
    </source>
</evidence>
<name>A0A4Q1CCS4_9BACT</name>
<dbReference type="PROSITE" id="PS50109">
    <property type="entry name" value="HIS_KIN"/>
    <property type="match status" value="1"/>
</dbReference>
<evidence type="ECO:0000256" key="8">
    <source>
        <dbReference type="ARBA" id="ARBA00023012"/>
    </source>
</evidence>
<dbReference type="PRINTS" id="PR00344">
    <property type="entry name" value="BCTRLSENSOR"/>
</dbReference>
<dbReference type="RefSeq" id="WP_129048078.1">
    <property type="nucleotide sequence ID" value="NZ_SDHX01000001.1"/>
</dbReference>
<dbReference type="InterPro" id="IPR036097">
    <property type="entry name" value="HisK_dim/P_sf"/>
</dbReference>
<protein>
    <recommendedName>
        <fullName evidence="2">histidine kinase</fullName>
        <ecNumber evidence="2">2.7.13.3</ecNumber>
    </recommendedName>
</protein>
<sequence>MRSLIRSHRFLSHFPAAQGAKLEKLVRLVRFPHRAVIFEEGSVSDCVYLVLTGRVALMKKSAVGTAQLIAHKGPDDYFGELGVLDGSPRSTAAIADGPVQLGRLAQRQFIQLLSESSWHTVLRLFSHVSENLRATNERYVSEVMRKEKITLIGEMANSMIHDFRAPFSTIKLATELIAKRNQTPQNQELCRMILRQVDRLGGMVEEVLDFARGETRLKQRAVPLQESLHQLHENNLEALARAGIRLTFKPTPLVVSLDSDRFQRVMQNLVTNAREALTGRPGAKVAVSAKREGRFATVSVADNGPGIPREIRETLFEPFVSRGKPNGTGLGLAIARSVIDAHGGSIEFKTSRQGTTFLVRVPLA</sequence>
<proteinExistence type="predicted"/>
<dbReference type="GO" id="GO:0005524">
    <property type="term" value="F:ATP binding"/>
    <property type="evidence" value="ECO:0007669"/>
    <property type="project" value="UniProtKB-KW"/>
</dbReference>
<keyword evidence="6" id="KW-0418">Kinase</keyword>
<dbReference type="EC" id="2.7.13.3" evidence="2"/>
<keyword evidence="12" id="KW-1185">Reference proteome</keyword>
<keyword evidence="3" id="KW-0597">Phosphoprotein</keyword>
<dbReference type="InterPro" id="IPR003594">
    <property type="entry name" value="HATPase_dom"/>
</dbReference>
<evidence type="ECO:0000313" key="12">
    <source>
        <dbReference type="Proteomes" id="UP000290218"/>
    </source>
</evidence>
<dbReference type="Proteomes" id="UP000290218">
    <property type="component" value="Unassembled WGS sequence"/>
</dbReference>
<keyword evidence="5" id="KW-0547">Nucleotide-binding</keyword>
<evidence type="ECO:0000256" key="7">
    <source>
        <dbReference type="ARBA" id="ARBA00022840"/>
    </source>
</evidence>
<dbReference type="AlphaFoldDB" id="A0A4Q1CCS4"/>
<dbReference type="SMART" id="SM00100">
    <property type="entry name" value="cNMP"/>
    <property type="match status" value="1"/>
</dbReference>
<dbReference type="InterPro" id="IPR005467">
    <property type="entry name" value="His_kinase_dom"/>
</dbReference>
<dbReference type="PANTHER" id="PTHR43065:SF10">
    <property type="entry name" value="PEROXIDE STRESS-ACTIVATED HISTIDINE KINASE MAK3"/>
    <property type="match status" value="1"/>
</dbReference>
<feature type="domain" description="Cyclic nucleotide-binding" evidence="9">
    <location>
        <begin position="10"/>
        <end position="113"/>
    </location>
</feature>
<dbReference type="Pfam" id="PF02518">
    <property type="entry name" value="HATPase_c"/>
    <property type="match status" value="1"/>
</dbReference>
<dbReference type="CDD" id="cd00082">
    <property type="entry name" value="HisKA"/>
    <property type="match status" value="1"/>
</dbReference>
<dbReference type="SMART" id="SM00388">
    <property type="entry name" value="HisKA"/>
    <property type="match status" value="1"/>
</dbReference>
<gene>
    <name evidence="11" type="ORF">ESB00_12835</name>
</gene>
<feature type="domain" description="Histidine kinase" evidence="10">
    <location>
        <begin position="158"/>
        <end position="364"/>
    </location>
</feature>
<comment type="caution">
    <text evidence="11">The sequence shown here is derived from an EMBL/GenBank/DDBJ whole genome shotgun (WGS) entry which is preliminary data.</text>
</comment>
<evidence type="ECO:0000256" key="3">
    <source>
        <dbReference type="ARBA" id="ARBA00022553"/>
    </source>
</evidence>
<keyword evidence="4" id="KW-0808">Transferase</keyword>
<evidence type="ECO:0000256" key="6">
    <source>
        <dbReference type="ARBA" id="ARBA00022777"/>
    </source>
</evidence>
<dbReference type="InterPro" id="IPR036890">
    <property type="entry name" value="HATPase_C_sf"/>
</dbReference>
<evidence type="ECO:0000259" key="10">
    <source>
        <dbReference type="PROSITE" id="PS50109"/>
    </source>
</evidence>
<dbReference type="InterPro" id="IPR018490">
    <property type="entry name" value="cNMP-bd_dom_sf"/>
</dbReference>
<dbReference type="Pfam" id="PF00512">
    <property type="entry name" value="HisKA"/>
    <property type="match status" value="1"/>
</dbReference>
<keyword evidence="7" id="KW-0067">ATP-binding</keyword>
<evidence type="ECO:0000256" key="2">
    <source>
        <dbReference type="ARBA" id="ARBA00012438"/>
    </source>
</evidence>
<dbReference type="InterPro" id="IPR014710">
    <property type="entry name" value="RmlC-like_jellyroll"/>
</dbReference>
<dbReference type="SUPFAM" id="SSF47384">
    <property type="entry name" value="Homodimeric domain of signal transducing histidine kinase"/>
    <property type="match status" value="1"/>
</dbReference>
<evidence type="ECO:0000259" key="9">
    <source>
        <dbReference type="PROSITE" id="PS50042"/>
    </source>
</evidence>
<dbReference type="OrthoDB" id="178489at2"/>
<dbReference type="EMBL" id="SDHX01000001">
    <property type="protein sequence ID" value="RXK56712.1"/>
    <property type="molecule type" value="Genomic_DNA"/>
</dbReference>
<evidence type="ECO:0000313" key="11">
    <source>
        <dbReference type="EMBL" id="RXK56712.1"/>
    </source>
</evidence>
<dbReference type="PROSITE" id="PS50042">
    <property type="entry name" value="CNMP_BINDING_3"/>
    <property type="match status" value="1"/>
</dbReference>
<dbReference type="SMART" id="SM00387">
    <property type="entry name" value="HATPase_c"/>
    <property type="match status" value="1"/>
</dbReference>
<dbReference type="InterPro" id="IPR003661">
    <property type="entry name" value="HisK_dim/P_dom"/>
</dbReference>